<evidence type="ECO:0000313" key="4">
    <source>
        <dbReference type="EMBL" id="CUK24770.1"/>
    </source>
</evidence>
<keyword evidence="4" id="KW-0223">Dioxygenase</keyword>
<dbReference type="PROSITE" id="PS51819">
    <property type="entry name" value="VOC"/>
    <property type="match status" value="1"/>
</dbReference>
<dbReference type="InterPro" id="IPR050312">
    <property type="entry name" value="IolE/XylAMocC-like"/>
</dbReference>
<dbReference type="RefSeq" id="WP_058313750.1">
    <property type="nucleotide sequence ID" value="NZ_CYTO01000004.1"/>
</dbReference>
<evidence type="ECO:0000256" key="2">
    <source>
        <dbReference type="HAMAP-Rule" id="MF_02238"/>
    </source>
</evidence>
<organism evidence="4 5">
    <name type="scientific">Cognatishimia activa</name>
    <dbReference type="NCBI Taxonomy" id="1715691"/>
    <lineage>
        <taxon>Bacteria</taxon>
        <taxon>Pseudomonadati</taxon>
        <taxon>Pseudomonadota</taxon>
        <taxon>Alphaproteobacteria</taxon>
        <taxon>Rhodobacterales</taxon>
        <taxon>Paracoccaceae</taxon>
        <taxon>Cognatishimia</taxon>
    </lineage>
</organism>
<dbReference type="HAMAP" id="MF_02238">
    <property type="entry name" value="DSD"/>
    <property type="match status" value="1"/>
</dbReference>
<dbReference type="EMBL" id="CYUE01000002">
    <property type="protein sequence ID" value="CUK24770.1"/>
    <property type="molecule type" value="Genomic_DNA"/>
</dbReference>
<proteinExistence type="inferred from homology"/>
<dbReference type="OrthoDB" id="9780241at2"/>
<dbReference type="InterPro" id="IPR036237">
    <property type="entry name" value="Xyl_isomerase-like_sf"/>
</dbReference>
<evidence type="ECO:0000259" key="3">
    <source>
        <dbReference type="PROSITE" id="PS51819"/>
    </source>
</evidence>
<keyword evidence="5" id="KW-1185">Reference proteome</keyword>
<name>A0A0P1IU57_9RHOB</name>
<dbReference type="SUPFAM" id="SSF54593">
    <property type="entry name" value="Glyoxalase/Bleomycin resistance protein/Dihydroxybiphenyl dioxygenase"/>
    <property type="match status" value="1"/>
</dbReference>
<dbReference type="InterPro" id="IPR041736">
    <property type="entry name" value="4OHPhenylPyrv_dOase_N"/>
</dbReference>
<dbReference type="AlphaFoldDB" id="A0A0P1IU57"/>
<dbReference type="InterPro" id="IPR037523">
    <property type="entry name" value="VOC_core"/>
</dbReference>
<dbReference type="SUPFAM" id="SSF51658">
    <property type="entry name" value="Xylose isomerase-like"/>
    <property type="match status" value="1"/>
</dbReference>
<keyword evidence="1 2" id="KW-0479">Metal-binding</keyword>
<dbReference type="STRING" id="1715691.TA5113_00315"/>
<dbReference type="Gene3D" id="3.20.20.150">
    <property type="entry name" value="Divalent-metal-dependent TIM barrel enzymes"/>
    <property type="match status" value="1"/>
</dbReference>
<comment type="caution">
    <text evidence="2">Lacks conserved residue(s) required for the propagation of feature annotation.</text>
</comment>
<dbReference type="InterPro" id="IPR013022">
    <property type="entry name" value="Xyl_isomerase-like_TIM-brl"/>
</dbReference>
<sequence length="627" mass="69123">MSLSISTTSIPGDLREKLAAIAEAGFDGIELHEPDFTGYHGSAAELADRVTDLGLRINLLKPFNDLEGWTGKDRVRAFDRLERKFDLMQVLGTDLMLVGASSLEADRETTLADLTEAAERAAKHGVRLGYLALPWAGDVQTDEVALKLVEEINSPSLGLALNSYFSLADGTKPAQLRHIPGDRVFHVQLSDAPRTQGNIRGLKRHFGLLPGQGALNLAGFVKVLARSGYAGSWSVARVNEHSPRPGGRTLAQDGFRALVNLLDDVSRSDPDLTFDIPTLPSRVYTSGFEFIEFTADETSGKVLTDLLSALCFRMERQHVSKPVQLWRQGAINIVVNISKEGFAHSAFLSHGPSVCDMGLRVKDAEQTVERATLLGTPRFSQPVGSGELDIPAIRGVGGNVVHFIDEKSDLHRVWDIEFEPVAKTSATQPAGLRRIDHVAQTMRYEEMQSWLLYYISTFEMAKTPIVDVADPSGVVHSQAIESPEGEVRLNLNGAEGRRTFAASFLEDRFGAGVQHIAMLSDDIFETSELLAQNGFPRLEISPNYYDDLQAQFGLDDETTGRLRDDNILYDRHGTSEYFQIYSQPIFNGFFFEIVERRGGYAGYGARNASARLAAQMKHQRPAGMPRI</sequence>
<dbReference type="UniPathway" id="UPA00088"/>
<comment type="pathway">
    <text evidence="2">Aromatic compound metabolism; 3,4-dihydroxybenzoate biosynthesis.</text>
</comment>
<feature type="binding site" evidence="2">
    <location>
        <position position="592"/>
    </location>
    <ligand>
        <name>Mg(2+)</name>
        <dbReference type="ChEBI" id="CHEBI:18420"/>
    </ligand>
</feature>
<dbReference type="GO" id="GO:0046872">
    <property type="term" value="F:metal ion binding"/>
    <property type="evidence" value="ECO:0007669"/>
    <property type="project" value="UniProtKB-UniRule"/>
</dbReference>
<comment type="catalytic activity">
    <reaction evidence="2">
        <text>3-dehydroshikimate = 3,4-dihydroxybenzoate + H2O</text>
        <dbReference type="Rhea" id="RHEA:24848"/>
        <dbReference type="ChEBI" id="CHEBI:15377"/>
        <dbReference type="ChEBI" id="CHEBI:16630"/>
        <dbReference type="ChEBI" id="CHEBI:36241"/>
        <dbReference type="EC" id="4.2.1.118"/>
    </reaction>
</comment>
<feature type="binding site" evidence="2">
    <location>
        <position position="437"/>
    </location>
    <ligand>
        <name>Mg(2+)</name>
        <dbReference type="ChEBI" id="CHEBI:18420"/>
    </ligand>
</feature>
<dbReference type="GO" id="GO:0046279">
    <property type="term" value="P:3,4-dihydroxybenzoate biosynthetic process"/>
    <property type="evidence" value="ECO:0007669"/>
    <property type="project" value="UniProtKB-UniRule"/>
</dbReference>
<dbReference type="GO" id="GO:0046565">
    <property type="term" value="F:3-dehydroshikimate dehydratase activity"/>
    <property type="evidence" value="ECO:0007669"/>
    <property type="project" value="UniProtKB-UniRule"/>
</dbReference>
<keyword evidence="2" id="KW-0456">Lyase</keyword>
<dbReference type="GO" id="GO:0051213">
    <property type="term" value="F:dioxygenase activity"/>
    <property type="evidence" value="ECO:0007669"/>
    <property type="project" value="UniProtKB-KW"/>
</dbReference>
<dbReference type="PANTHER" id="PTHR12110:SF21">
    <property type="entry name" value="XYLOSE ISOMERASE-LIKE TIM BARREL DOMAIN-CONTAINING PROTEIN"/>
    <property type="match status" value="1"/>
</dbReference>
<protein>
    <recommendedName>
        <fullName evidence="2">3-dehydroshikimate dehydratase</fullName>
        <shortName evidence="2">DSD</shortName>
        <ecNumber evidence="2">4.2.1.118</ecNumber>
    </recommendedName>
</protein>
<dbReference type="Pfam" id="PF01261">
    <property type="entry name" value="AP_endonuc_2"/>
    <property type="match status" value="1"/>
</dbReference>
<dbReference type="InterPro" id="IPR043700">
    <property type="entry name" value="DSD"/>
</dbReference>
<dbReference type="Pfam" id="PF14696">
    <property type="entry name" value="Glyoxalase_5"/>
    <property type="match status" value="1"/>
</dbReference>
<feature type="domain" description="VOC" evidence="3">
    <location>
        <begin position="434"/>
        <end position="583"/>
    </location>
</feature>
<feature type="binding site" evidence="2">
    <location>
        <position position="515"/>
    </location>
    <ligand>
        <name>Mg(2+)</name>
        <dbReference type="ChEBI" id="CHEBI:18420"/>
    </ligand>
</feature>
<reference evidence="5" key="1">
    <citation type="submission" date="2015-09" db="EMBL/GenBank/DDBJ databases">
        <authorList>
            <person name="Rodrigo-Torres Lidia"/>
            <person name="Arahal R.David."/>
        </authorList>
    </citation>
    <scope>NUCLEOTIDE SEQUENCE [LARGE SCALE GENOMIC DNA]</scope>
    <source>
        <strain evidence="5">CECT 5114</strain>
    </source>
</reference>
<comment type="similarity">
    <text evidence="2">Belongs to the bacterial two-domain DSD family.</text>
</comment>
<dbReference type="CDD" id="cd08342">
    <property type="entry name" value="HPPD_N_like"/>
    <property type="match status" value="1"/>
</dbReference>
<evidence type="ECO:0000256" key="1">
    <source>
        <dbReference type="ARBA" id="ARBA00022723"/>
    </source>
</evidence>
<comment type="function">
    <text evidence="2">Catalyzes the conversion of 3-dehydroshikimate to protocatechuate (3,4-dihydroxybenzoate), a common intermediate of quinate and shikimate degradation pathways.</text>
</comment>
<dbReference type="PANTHER" id="PTHR12110">
    <property type="entry name" value="HYDROXYPYRUVATE ISOMERASE"/>
    <property type="match status" value="1"/>
</dbReference>
<keyword evidence="4" id="KW-0670">Pyruvate</keyword>
<comment type="cofactor">
    <cofactor evidence="2">
        <name>a divalent metal cation</name>
        <dbReference type="ChEBI" id="CHEBI:60240"/>
    </cofactor>
</comment>
<gene>
    <name evidence="4" type="primary">hpd_2</name>
    <name evidence="4" type="ORF">TA5114_00556</name>
</gene>
<keyword evidence="4" id="KW-0560">Oxidoreductase</keyword>
<evidence type="ECO:0000313" key="5">
    <source>
        <dbReference type="Proteomes" id="UP000051184"/>
    </source>
</evidence>
<dbReference type="InterPro" id="IPR029068">
    <property type="entry name" value="Glyas_Bleomycin-R_OHBP_Dase"/>
</dbReference>
<dbReference type="Proteomes" id="UP000051184">
    <property type="component" value="Unassembled WGS sequence"/>
</dbReference>
<dbReference type="Gene3D" id="3.10.180.10">
    <property type="entry name" value="2,3-Dihydroxybiphenyl 1,2-Dioxygenase, domain 1"/>
    <property type="match status" value="2"/>
</dbReference>
<dbReference type="EC" id="4.2.1.118" evidence="2"/>
<accession>A0A0P1IU57</accession>